<reference evidence="3 4" key="1">
    <citation type="journal article" date="2017" name="Front. Microbiol.">
        <title>Genomic Characterization of Dairy Associated Leuconostoc Species and Diversity of Leuconostocs in Undefined Mixed Mesophilic Starter Cultures.</title>
        <authorList>
            <person name="Frantzen C.A."/>
            <person name="Kot W."/>
            <person name="Pedersen T.B."/>
            <person name="Ardo Y.M."/>
            <person name="Broadbent J.R."/>
            <person name="Neve H."/>
            <person name="Hansen L.H."/>
            <person name="Dal Bello F."/>
            <person name="Ostlie H.M."/>
            <person name="Kleppen H.P."/>
            <person name="Vogensen F.K."/>
            <person name="Holo H."/>
        </authorList>
    </citation>
    <scope>NUCLEOTIDE SEQUENCE [LARGE SCALE GENOMIC DNA]</scope>
    <source>
        <strain evidence="3 4">LMGCF08</strain>
    </source>
</reference>
<dbReference type="Proteomes" id="UP000192288">
    <property type="component" value="Unassembled WGS sequence"/>
</dbReference>
<dbReference type="Pfam" id="PF00581">
    <property type="entry name" value="Rhodanese"/>
    <property type="match status" value="1"/>
</dbReference>
<dbReference type="Gene3D" id="3.40.250.10">
    <property type="entry name" value="Rhodanese-like domain"/>
    <property type="match status" value="1"/>
</dbReference>
<keyword evidence="3" id="KW-0808">Transferase</keyword>
<feature type="domain" description="Rhodanese" evidence="2">
    <location>
        <begin position="47"/>
        <end position="133"/>
    </location>
</feature>
<dbReference type="SUPFAM" id="SSF52821">
    <property type="entry name" value="Rhodanese/Cell cycle control phosphatase"/>
    <property type="match status" value="1"/>
</dbReference>
<dbReference type="CDD" id="cd00158">
    <property type="entry name" value="RHOD"/>
    <property type="match status" value="1"/>
</dbReference>
<dbReference type="PROSITE" id="PS50206">
    <property type="entry name" value="RHODANESE_3"/>
    <property type="match status" value="1"/>
</dbReference>
<name>A0A1X0VAS4_LEUPS</name>
<evidence type="ECO:0000313" key="3">
    <source>
        <dbReference type="EMBL" id="ORI95080.1"/>
    </source>
</evidence>
<dbReference type="RefSeq" id="WP_002815400.1">
    <property type="nucleotide sequence ID" value="NZ_MPLS01000237.1"/>
</dbReference>
<evidence type="ECO:0000259" key="2">
    <source>
        <dbReference type="PROSITE" id="PS50206"/>
    </source>
</evidence>
<dbReference type="AlphaFoldDB" id="A0A1X0VAS4"/>
<keyword evidence="1" id="KW-1133">Transmembrane helix</keyword>
<dbReference type="InterPro" id="IPR036873">
    <property type="entry name" value="Rhodanese-like_dom_sf"/>
</dbReference>
<dbReference type="InterPro" id="IPR001763">
    <property type="entry name" value="Rhodanese-like_dom"/>
</dbReference>
<feature type="transmembrane region" description="Helical" evidence="1">
    <location>
        <begin position="6"/>
        <end position="28"/>
    </location>
</feature>
<keyword evidence="1" id="KW-0812">Transmembrane</keyword>
<evidence type="ECO:0000313" key="4">
    <source>
        <dbReference type="Proteomes" id="UP000192288"/>
    </source>
</evidence>
<sequence>MNNILLLVATIAFAWILFSFAGWLWVFVSAKMHGTLLKPSEFTEKLEADNGQIIDVRESTLYKRSHILGSRNIVAMNSLQGKSGLRKDRYIFLYDDNLRDAVRAAKSLSKQGFEKDKVFILRGGFNRYEGKKTK</sequence>
<dbReference type="SMART" id="SM00450">
    <property type="entry name" value="RHOD"/>
    <property type="match status" value="1"/>
</dbReference>
<evidence type="ECO:0000256" key="1">
    <source>
        <dbReference type="SAM" id="Phobius"/>
    </source>
</evidence>
<gene>
    <name evidence="3" type="ORF">BMR96_11140</name>
</gene>
<dbReference type="PANTHER" id="PTHR43031">
    <property type="entry name" value="FAD-DEPENDENT OXIDOREDUCTASE"/>
    <property type="match status" value="1"/>
</dbReference>
<dbReference type="InterPro" id="IPR050229">
    <property type="entry name" value="GlpE_sulfurtransferase"/>
</dbReference>
<accession>A0A1X0VAS4</accession>
<comment type="caution">
    <text evidence="3">The sequence shown here is derived from an EMBL/GenBank/DDBJ whole genome shotgun (WGS) entry which is preliminary data.</text>
</comment>
<keyword evidence="1" id="KW-0472">Membrane</keyword>
<organism evidence="3 4">
    <name type="scientific">Leuconostoc pseudomesenteroides</name>
    <dbReference type="NCBI Taxonomy" id="33968"/>
    <lineage>
        <taxon>Bacteria</taxon>
        <taxon>Bacillati</taxon>
        <taxon>Bacillota</taxon>
        <taxon>Bacilli</taxon>
        <taxon>Lactobacillales</taxon>
        <taxon>Lactobacillaceae</taxon>
        <taxon>Leuconostoc</taxon>
    </lineage>
</organism>
<dbReference type="EMBL" id="MPLS01000237">
    <property type="protein sequence ID" value="ORI95080.1"/>
    <property type="molecule type" value="Genomic_DNA"/>
</dbReference>
<dbReference type="GO" id="GO:0016740">
    <property type="term" value="F:transferase activity"/>
    <property type="evidence" value="ECO:0007669"/>
    <property type="project" value="UniProtKB-KW"/>
</dbReference>
<protein>
    <submittedName>
        <fullName evidence="3">Sulfurtransferase</fullName>
    </submittedName>
</protein>
<dbReference type="PANTHER" id="PTHR43031:SF7">
    <property type="entry name" value="NITRIC OXIDE REDUCTASE FLRD-NAD(+) REDUCTASE"/>
    <property type="match status" value="1"/>
</dbReference>
<proteinExistence type="predicted"/>